<dbReference type="AlphaFoldDB" id="A0A1I7XEV5"/>
<keyword evidence="1" id="KW-0472">Membrane</keyword>
<name>A0A1I7XEV5_HETBA</name>
<keyword evidence="2" id="KW-1185">Reference proteome</keyword>
<evidence type="ECO:0000256" key="1">
    <source>
        <dbReference type="SAM" id="Phobius"/>
    </source>
</evidence>
<accession>A0A1I7XEV5</accession>
<reference evidence="3" key="1">
    <citation type="submission" date="2016-11" db="UniProtKB">
        <authorList>
            <consortium name="WormBaseParasite"/>
        </authorList>
    </citation>
    <scope>IDENTIFICATION</scope>
</reference>
<dbReference type="Proteomes" id="UP000095283">
    <property type="component" value="Unplaced"/>
</dbReference>
<organism evidence="2 3">
    <name type="scientific">Heterorhabditis bacteriophora</name>
    <name type="common">Entomopathogenic nematode worm</name>
    <dbReference type="NCBI Taxonomy" id="37862"/>
    <lineage>
        <taxon>Eukaryota</taxon>
        <taxon>Metazoa</taxon>
        <taxon>Ecdysozoa</taxon>
        <taxon>Nematoda</taxon>
        <taxon>Chromadorea</taxon>
        <taxon>Rhabditida</taxon>
        <taxon>Rhabditina</taxon>
        <taxon>Rhabditomorpha</taxon>
        <taxon>Strongyloidea</taxon>
        <taxon>Heterorhabditidae</taxon>
        <taxon>Heterorhabditis</taxon>
    </lineage>
</organism>
<evidence type="ECO:0000313" key="2">
    <source>
        <dbReference type="Proteomes" id="UP000095283"/>
    </source>
</evidence>
<proteinExistence type="predicted"/>
<sequence length="104" mass="11155">MSKPPSPVERLNGAAQSLQIRNALERIHAHQRDKTRFTAMTSGIRDAIKLNSHHNMIEKLRLIALLICLLFLLTHPTLACLGGLGGGGCCGQPSCPGPCPAYGK</sequence>
<keyword evidence="1" id="KW-0812">Transmembrane</keyword>
<protein>
    <submittedName>
        <fullName evidence="3">Transmembrane protein</fullName>
    </submittedName>
</protein>
<dbReference type="WBParaSite" id="Hba_16064">
    <property type="protein sequence ID" value="Hba_16064"/>
    <property type="gene ID" value="Hba_16064"/>
</dbReference>
<feature type="transmembrane region" description="Helical" evidence="1">
    <location>
        <begin position="62"/>
        <end position="85"/>
    </location>
</feature>
<keyword evidence="1" id="KW-1133">Transmembrane helix</keyword>
<evidence type="ECO:0000313" key="3">
    <source>
        <dbReference type="WBParaSite" id="Hba_16064"/>
    </source>
</evidence>